<dbReference type="Pfam" id="PF03607">
    <property type="entry name" value="DCX"/>
    <property type="match status" value="1"/>
</dbReference>
<dbReference type="PANTHER" id="PTHR23004:SF11">
    <property type="entry name" value="PROTEIN RPI-1"/>
    <property type="match status" value="1"/>
</dbReference>
<dbReference type="PROSITE" id="PS50309">
    <property type="entry name" value="DC"/>
    <property type="match status" value="1"/>
</dbReference>
<evidence type="ECO:0000313" key="3">
    <source>
        <dbReference type="Proteomes" id="UP000678393"/>
    </source>
</evidence>
<dbReference type="Gene3D" id="3.10.20.230">
    <property type="entry name" value="Doublecortin domain"/>
    <property type="match status" value="1"/>
</dbReference>
<feature type="non-terminal residue" evidence="2">
    <location>
        <position position="103"/>
    </location>
</feature>
<evidence type="ECO:0000259" key="1">
    <source>
        <dbReference type="PROSITE" id="PS50309"/>
    </source>
</evidence>
<dbReference type="InterPro" id="IPR036572">
    <property type="entry name" value="Doublecortin_dom_sf"/>
</dbReference>
<dbReference type="AlphaFoldDB" id="A0A8S3YRT7"/>
<sequence>MASYNERMEELPRIWKYTPDKGIHLKVYRNGDDNFPGKLVTLNKRQFRTFESWLADLSNSMHLRTGAIWRVYTPTTGTRKDDFDDFEEGQSLVVAGQEKFKPL</sequence>
<evidence type="ECO:0000313" key="2">
    <source>
        <dbReference type="EMBL" id="CAG5118192.1"/>
    </source>
</evidence>
<dbReference type="GO" id="GO:0005815">
    <property type="term" value="C:microtubule organizing center"/>
    <property type="evidence" value="ECO:0007669"/>
    <property type="project" value="TreeGrafter"/>
</dbReference>
<dbReference type="SUPFAM" id="SSF89837">
    <property type="entry name" value="Doublecortin (DC)"/>
    <property type="match status" value="1"/>
</dbReference>
<name>A0A8S3YRT7_9EUPU</name>
<dbReference type="GO" id="GO:0005874">
    <property type="term" value="C:microtubule"/>
    <property type="evidence" value="ECO:0007669"/>
    <property type="project" value="TreeGrafter"/>
</dbReference>
<accession>A0A8S3YRT7</accession>
<dbReference type="EMBL" id="CAJHNH020000512">
    <property type="protein sequence ID" value="CAG5118192.1"/>
    <property type="molecule type" value="Genomic_DNA"/>
</dbReference>
<dbReference type="InterPro" id="IPR003533">
    <property type="entry name" value="Doublecortin_dom"/>
</dbReference>
<reference evidence="2" key="1">
    <citation type="submission" date="2021-04" db="EMBL/GenBank/DDBJ databases">
        <authorList>
            <consortium name="Molecular Ecology Group"/>
        </authorList>
    </citation>
    <scope>NUCLEOTIDE SEQUENCE</scope>
</reference>
<dbReference type="PANTHER" id="PTHR23004">
    <property type="entry name" value="DOUBLECORTIN DOMAIN CONTAINING 2"/>
    <property type="match status" value="1"/>
</dbReference>
<dbReference type="OrthoDB" id="1738954at2759"/>
<protein>
    <recommendedName>
        <fullName evidence="1">Doublecortin domain-containing protein</fullName>
    </recommendedName>
</protein>
<keyword evidence="3" id="KW-1185">Reference proteome</keyword>
<organism evidence="2 3">
    <name type="scientific">Candidula unifasciata</name>
    <dbReference type="NCBI Taxonomy" id="100452"/>
    <lineage>
        <taxon>Eukaryota</taxon>
        <taxon>Metazoa</taxon>
        <taxon>Spiralia</taxon>
        <taxon>Lophotrochozoa</taxon>
        <taxon>Mollusca</taxon>
        <taxon>Gastropoda</taxon>
        <taxon>Heterobranchia</taxon>
        <taxon>Euthyneura</taxon>
        <taxon>Panpulmonata</taxon>
        <taxon>Eupulmonata</taxon>
        <taxon>Stylommatophora</taxon>
        <taxon>Helicina</taxon>
        <taxon>Helicoidea</taxon>
        <taxon>Geomitridae</taxon>
        <taxon>Candidula</taxon>
    </lineage>
</organism>
<dbReference type="SMART" id="SM00537">
    <property type="entry name" value="DCX"/>
    <property type="match status" value="1"/>
</dbReference>
<dbReference type="GO" id="GO:0035556">
    <property type="term" value="P:intracellular signal transduction"/>
    <property type="evidence" value="ECO:0007669"/>
    <property type="project" value="InterPro"/>
</dbReference>
<feature type="domain" description="Doublecortin" evidence="1">
    <location>
        <begin position="23"/>
        <end position="103"/>
    </location>
</feature>
<comment type="caution">
    <text evidence="2">The sequence shown here is derived from an EMBL/GenBank/DDBJ whole genome shotgun (WGS) entry which is preliminary data.</text>
</comment>
<proteinExistence type="predicted"/>
<dbReference type="Proteomes" id="UP000678393">
    <property type="component" value="Unassembled WGS sequence"/>
</dbReference>
<gene>
    <name evidence="2" type="ORF">CUNI_LOCUS3750</name>
</gene>